<sequence length="216" mass="23735">NGKLGRLDAYITGDDPDVAVLIVHDLLGWETPNLRLLADHYAREVGATVYIPNIFDDGKLKKGKPDLNVFDQTEYGGCRGKISRERRHSEIAECARILREDKRYKKVGAVGYGFGGPAVSILSAKGVVDCASITGPLGGLYVERRKVPVQILVAQHDEIEPAESILIIFKDLVNSMHLDIDFNYFAGVEQDCFVHGDTGSKVEHEAMEKARIAVVG</sequence>
<gene>
    <name evidence="2" type="ORF">AJ79_03093</name>
</gene>
<organism evidence="2 3">
    <name type="scientific">Helicocarpus griseus UAMH5409</name>
    <dbReference type="NCBI Taxonomy" id="1447875"/>
    <lineage>
        <taxon>Eukaryota</taxon>
        <taxon>Fungi</taxon>
        <taxon>Dikarya</taxon>
        <taxon>Ascomycota</taxon>
        <taxon>Pezizomycotina</taxon>
        <taxon>Eurotiomycetes</taxon>
        <taxon>Eurotiomycetidae</taxon>
        <taxon>Onygenales</taxon>
        <taxon>Ajellomycetaceae</taxon>
        <taxon>Helicocarpus</taxon>
    </lineage>
</organism>
<dbReference type="SUPFAM" id="SSF53474">
    <property type="entry name" value="alpha/beta-Hydrolases"/>
    <property type="match status" value="1"/>
</dbReference>
<evidence type="ECO:0000313" key="2">
    <source>
        <dbReference type="EMBL" id="PGH14274.1"/>
    </source>
</evidence>
<dbReference type="InterPro" id="IPR002925">
    <property type="entry name" value="Dienelactn_hydro"/>
</dbReference>
<dbReference type="EMBL" id="PDNB01000036">
    <property type="protein sequence ID" value="PGH14274.1"/>
    <property type="molecule type" value="Genomic_DNA"/>
</dbReference>
<name>A0A2B7XR79_9EURO</name>
<dbReference type="Proteomes" id="UP000223968">
    <property type="component" value="Unassembled WGS sequence"/>
</dbReference>
<dbReference type="GO" id="GO:0016787">
    <property type="term" value="F:hydrolase activity"/>
    <property type="evidence" value="ECO:0007669"/>
    <property type="project" value="InterPro"/>
</dbReference>
<dbReference type="PANTHER" id="PTHR17630">
    <property type="entry name" value="DIENELACTONE HYDROLASE"/>
    <property type="match status" value="1"/>
</dbReference>
<keyword evidence="3" id="KW-1185">Reference proteome</keyword>
<dbReference type="PANTHER" id="PTHR17630:SF55">
    <property type="entry name" value="DIENELACTONE HYDROLASE FAMILY PROTEIN (AFU_ORTHOLOGUE AFUA_1G01900)"/>
    <property type="match status" value="1"/>
</dbReference>
<comment type="caution">
    <text evidence="2">The sequence shown here is derived from an EMBL/GenBank/DDBJ whole genome shotgun (WGS) entry which is preliminary data.</text>
</comment>
<feature type="non-terminal residue" evidence="2">
    <location>
        <position position="1"/>
    </location>
</feature>
<protein>
    <recommendedName>
        <fullName evidence="1">Dienelactone hydrolase domain-containing protein</fullName>
    </recommendedName>
</protein>
<dbReference type="AlphaFoldDB" id="A0A2B7XR79"/>
<dbReference type="Pfam" id="PF01738">
    <property type="entry name" value="DLH"/>
    <property type="match status" value="1"/>
</dbReference>
<dbReference type="Gene3D" id="3.40.50.1820">
    <property type="entry name" value="alpha/beta hydrolase"/>
    <property type="match status" value="1"/>
</dbReference>
<reference evidence="2 3" key="1">
    <citation type="submission" date="2017-10" db="EMBL/GenBank/DDBJ databases">
        <title>Comparative genomics in systemic dimorphic fungi from Ajellomycetaceae.</title>
        <authorList>
            <person name="Munoz J.F."/>
            <person name="Mcewen J.G."/>
            <person name="Clay O.K."/>
            <person name="Cuomo C.A."/>
        </authorList>
    </citation>
    <scope>NUCLEOTIDE SEQUENCE [LARGE SCALE GENOMIC DNA]</scope>
    <source>
        <strain evidence="2 3">UAMH5409</strain>
    </source>
</reference>
<dbReference type="InterPro" id="IPR029058">
    <property type="entry name" value="AB_hydrolase_fold"/>
</dbReference>
<dbReference type="STRING" id="1447875.A0A2B7XR79"/>
<proteinExistence type="predicted"/>
<feature type="domain" description="Dienelactone hydrolase" evidence="1">
    <location>
        <begin position="10"/>
        <end position="210"/>
    </location>
</feature>
<evidence type="ECO:0000313" key="3">
    <source>
        <dbReference type="Proteomes" id="UP000223968"/>
    </source>
</evidence>
<dbReference type="OrthoDB" id="10019231at2759"/>
<accession>A0A2B7XR79</accession>
<evidence type="ECO:0000259" key="1">
    <source>
        <dbReference type="Pfam" id="PF01738"/>
    </source>
</evidence>